<feature type="compositionally biased region" description="Polar residues" evidence="7">
    <location>
        <begin position="354"/>
        <end position="368"/>
    </location>
</feature>
<feature type="domain" description="FHA" evidence="8">
    <location>
        <begin position="369"/>
        <end position="411"/>
    </location>
</feature>
<evidence type="ECO:0000259" key="9">
    <source>
        <dbReference type="PROSITE" id="PS50039"/>
    </source>
</evidence>
<dbReference type="PROSITE" id="PS00658">
    <property type="entry name" value="FORK_HEAD_2"/>
    <property type="match status" value="1"/>
</dbReference>
<feature type="region of interest" description="Disordered" evidence="7">
    <location>
        <begin position="28"/>
        <end position="92"/>
    </location>
</feature>
<feature type="compositionally biased region" description="Low complexity" evidence="7">
    <location>
        <begin position="822"/>
        <end position="849"/>
    </location>
</feature>
<evidence type="ECO:0000256" key="6">
    <source>
        <dbReference type="PROSITE-ProRule" id="PRU00089"/>
    </source>
</evidence>
<dbReference type="InterPro" id="IPR008984">
    <property type="entry name" value="SMAD_FHA_dom_sf"/>
</dbReference>
<evidence type="ECO:0000256" key="2">
    <source>
        <dbReference type="ARBA" id="ARBA00023015"/>
    </source>
</evidence>
<dbReference type="Gene3D" id="1.10.10.10">
    <property type="entry name" value="Winged helix-like DNA-binding domain superfamily/Winged helix DNA-binding domain"/>
    <property type="match status" value="1"/>
</dbReference>
<evidence type="ECO:0000256" key="1">
    <source>
        <dbReference type="ARBA" id="ARBA00004123"/>
    </source>
</evidence>
<feature type="region of interest" description="Disordered" evidence="7">
    <location>
        <begin position="338"/>
        <end position="370"/>
    </location>
</feature>
<evidence type="ECO:0000256" key="3">
    <source>
        <dbReference type="ARBA" id="ARBA00023125"/>
    </source>
</evidence>
<dbReference type="OrthoDB" id="5954824at2759"/>
<protein>
    <submittedName>
        <fullName evidence="10">RHTO0S05e05820g1_1</fullName>
    </submittedName>
</protein>
<name>A0A061B0W3_RHOTO</name>
<keyword evidence="5 6" id="KW-0539">Nucleus</keyword>
<dbReference type="InterPro" id="IPR001766">
    <property type="entry name" value="Fork_head_dom"/>
</dbReference>
<evidence type="ECO:0000256" key="5">
    <source>
        <dbReference type="ARBA" id="ARBA00023242"/>
    </source>
</evidence>
<reference evidence="10" key="1">
    <citation type="journal article" date="2014" name="Genome Announc.">
        <title>Draft genome sequence of Rhodosporidium toruloides CECT1137, an oleaginous yeast of biotechnological interest.</title>
        <authorList>
            <person name="Morin N."/>
            <person name="Calcas X."/>
            <person name="Devillers H."/>
            <person name="Durrens P."/>
            <person name="Sherman D.J."/>
            <person name="Nicaud J.-M."/>
            <person name="Neuveglise C."/>
        </authorList>
    </citation>
    <scope>NUCLEOTIDE SEQUENCE</scope>
    <source>
        <strain evidence="10">CECT1137</strain>
    </source>
</reference>
<feature type="region of interest" description="Disordered" evidence="7">
    <location>
        <begin position="654"/>
        <end position="963"/>
    </location>
</feature>
<feature type="region of interest" description="Disordered" evidence="7">
    <location>
        <begin position="1049"/>
        <end position="1071"/>
    </location>
</feature>
<dbReference type="PANTHER" id="PTHR45881">
    <property type="entry name" value="CHECKPOINT SUPPRESSOR 1-LIKE, ISOFORM A-RELATED"/>
    <property type="match status" value="1"/>
</dbReference>
<feature type="domain" description="Fork-head" evidence="9">
    <location>
        <begin position="964"/>
        <end position="1059"/>
    </location>
</feature>
<feature type="region of interest" description="Disordered" evidence="7">
    <location>
        <begin position="124"/>
        <end position="153"/>
    </location>
</feature>
<organism evidence="10">
    <name type="scientific">Rhodotorula toruloides</name>
    <name type="common">Yeast</name>
    <name type="synonym">Rhodosporidium toruloides</name>
    <dbReference type="NCBI Taxonomy" id="5286"/>
    <lineage>
        <taxon>Eukaryota</taxon>
        <taxon>Fungi</taxon>
        <taxon>Dikarya</taxon>
        <taxon>Basidiomycota</taxon>
        <taxon>Pucciniomycotina</taxon>
        <taxon>Microbotryomycetes</taxon>
        <taxon>Sporidiobolales</taxon>
        <taxon>Sporidiobolaceae</taxon>
        <taxon>Rhodotorula</taxon>
    </lineage>
</organism>
<evidence type="ECO:0000259" key="8">
    <source>
        <dbReference type="PROSITE" id="PS50006"/>
    </source>
</evidence>
<feature type="compositionally biased region" description="Polar residues" evidence="7">
    <location>
        <begin position="170"/>
        <end position="201"/>
    </location>
</feature>
<feature type="compositionally biased region" description="Pro residues" evidence="7">
    <location>
        <begin position="561"/>
        <end position="578"/>
    </location>
</feature>
<feature type="compositionally biased region" description="Low complexity" evidence="7">
    <location>
        <begin position="1103"/>
        <end position="1113"/>
    </location>
</feature>
<feature type="compositionally biased region" description="Low complexity" evidence="7">
    <location>
        <begin position="50"/>
        <end position="73"/>
    </location>
</feature>
<feature type="region of interest" description="Disordered" evidence="7">
    <location>
        <begin position="170"/>
        <end position="222"/>
    </location>
</feature>
<feature type="region of interest" description="Disordered" evidence="7">
    <location>
        <begin position="465"/>
        <end position="641"/>
    </location>
</feature>
<feature type="compositionally biased region" description="Low complexity" evidence="7">
    <location>
        <begin position="1313"/>
        <end position="1322"/>
    </location>
</feature>
<evidence type="ECO:0000256" key="4">
    <source>
        <dbReference type="ARBA" id="ARBA00023163"/>
    </source>
</evidence>
<feature type="compositionally biased region" description="Pro residues" evidence="7">
    <location>
        <begin position="935"/>
        <end position="955"/>
    </location>
</feature>
<dbReference type="EMBL" id="LK052940">
    <property type="protein sequence ID" value="CDR40650.1"/>
    <property type="molecule type" value="Genomic_DNA"/>
</dbReference>
<dbReference type="InterPro" id="IPR036388">
    <property type="entry name" value="WH-like_DNA-bd_sf"/>
</dbReference>
<feature type="region of interest" description="Disordered" evidence="7">
    <location>
        <begin position="1223"/>
        <end position="1328"/>
    </location>
</feature>
<feature type="compositionally biased region" description="Low complexity" evidence="7">
    <location>
        <begin position="874"/>
        <end position="895"/>
    </location>
</feature>
<dbReference type="InterPro" id="IPR000253">
    <property type="entry name" value="FHA_dom"/>
</dbReference>
<dbReference type="PROSITE" id="PS50039">
    <property type="entry name" value="FORK_HEAD_3"/>
    <property type="match status" value="1"/>
</dbReference>
<dbReference type="PANTHER" id="PTHR45881:SF1">
    <property type="entry name" value="FORK HEAD PROTEIN HOMOLOG 2"/>
    <property type="match status" value="1"/>
</dbReference>
<keyword evidence="2" id="KW-0805">Transcription regulation</keyword>
<dbReference type="GO" id="GO:0000978">
    <property type="term" value="F:RNA polymerase II cis-regulatory region sequence-specific DNA binding"/>
    <property type="evidence" value="ECO:0007669"/>
    <property type="project" value="TreeGrafter"/>
</dbReference>
<feature type="compositionally biased region" description="Polar residues" evidence="7">
    <location>
        <begin position="508"/>
        <end position="520"/>
    </location>
</feature>
<accession>A0A061B0W3</accession>
<gene>
    <name evidence="10" type="ORF">RHTO0S_05e05820g</name>
</gene>
<proteinExistence type="predicted"/>
<feature type="compositionally biased region" description="Low complexity" evidence="7">
    <location>
        <begin position="748"/>
        <end position="763"/>
    </location>
</feature>
<feature type="compositionally biased region" description="Pro residues" evidence="7">
    <location>
        <begin position="850"/>
        <end position="873"/>
    </location>
</feature>
<dbReference type="FunFam" id="1.10.10.10:FF:000135">
    <property type="entry name" value="forkhead box protein G1"/>
    <property type="match status" value="1"/>
</dbReference>
<dbReference type="PROSITE" id="PS50006">
    <property type="entry name" value="FHA_DOMAIN"/>
    <property type="match status" value="1"/>
</dbReference>
<feature type="compositionally biased region" description="Low complexity" evidence="7">
    <location>
        <begin position="338"/>
        <end position="353"/>
    </location>
</feature>
<feature type="compositionally biased region" description="Low complexity" evidence="7">
    <location>
        <begin position="611"/>
        <end position="621"/>
    </location>
</feature>
<feature type="compositionally biased region" description="Acidic residues" evidence="7">
    <location>
        <begin position="708"/>
        <end position="731"/>
    </location>
</feature>
<feature type="compositionally biased region" description="Low complexity" evidence="7">
    <location>
        <begin position="521"/>
        <end position="530"/>
    </location>
</feature>
<evidence type="ECO:0000256" key="7">
    <source>
        <dbReference type="SAM" id="MobiDB-lite"/>
    </source>
</evidence>
<dbReference type="GO" id="GO:0005634">
    <property type="term" value="C:nucleus"/>
    <property type="evidence" value="ECO:0007669"/>
    <property type="project" value="UniProtKB-SubCell"/>
</dbReference>
<sequence>MPGSPSSAPAAALPSFFFANDADNRMTDEDYLPSWSRASATSPHPAAVDAEGSGQAAAGPSSSSRSAGAKANGPGATQKDVGMGQSPVLNPTHLVGLDLDMAESSEALSRAIFGGNSASSFASSFAKFQDRSPDLAETRKSPRSRRKTLSNDSSAPLSFANVASLSVTSPAGSPSVSRAGSSIVGTQLSTDRPRTASSKQHASGPADYAGALPDGLHKRSTNASGATELDELRIQAFAKLEFPSFDIYIQKLSVTIGRRPVTPRASTSAAAGPSVPLSLEEAQKAGISLEEYILNLDPSALSGVEPLATPASVKGKEKAVDDPLADFLIMSPPPQTASAVAAASTSASENSRTPSAPSTPHPDSSTFTDVDLGPLRAVSRQHARLYYDFDAGAWVIEVLGRNGVVVEGRWRAKGQKVVLTKRTRIQIAERIFHFVLPTIDVVAVEPNGAVETMADSAQGAKKAVEGAKRKARTSTTGSTTEHKLAGSLRSGGDTVAVEARAKQAGPVLSTNPLAPTPLTQATSTASDAPPTSLPPLPPSAISKAAPATSLSRAMPIASSSKPPPPGKMPAGSPAPSPAPSSARPSPLPTPTAASYRPVRSTAKKPPPPAPQAASPAARASSLGFASRANSEEMDEASIEAARQRAAVIAQLLSGGAGPAASGKNSLVRAAAEAKRAGKGKAPMRMAGKGPGKGKGLMPPPRRPSDLGWSDDEDDDPFASSDEDDSDDEDDGASPMDVEIVAAGQSGGKAVVKRSASVSTASASPAPPPPVPSKAPRKAGKMPAKQPRQRRDLPVDSQPESTASPAPQAAEVSARPSVPPSLPSTLPALPSISPSPAADTPPALPTRSLLPPLPPLKPSPSPAAPAAPLPPVPTPATSQKISKSSSSVAAPTAQKAKPSKKKGKTEDTPAPAEAKKLEASSAANKATEGDAVSPAKPRPSPYAPAPLPPGVPPPDAAPADNRTAKPPYTYASLIAQAINSSSAKKLTLHEIYDWVTDKWPYFLENQKGWQNSIRHNLTPTRGFLKVVREKDDLSGKGSFWEIDPTQMSNFDGHHYRKKPDGPTGGTASNKAKADAAAKAAAAATAQITAAASQAPPPMSKATKKPTPAKASTPSNAPLSKPLPVIVAPIPDSYVRPSTPTDGSQPTDELTAALLADPPIVLHEGKLILNPTIFSGLSETELGDLQRQPASAALQTLQAKVVQHFKDKMKNKSVHKFAAAAKAAASSSNGKPASSASPKTPAASLPSLPPLPTKASSASKGSPAPKVVAAKAPRAGLVAAKAPRSAAASKASKAPKSASATTTGKRAREADIDLTAPTAPAKPAKVAKKK</sequence>
<dbReference type="GO" id="GO:0000981">
    <property type="term" value="F:DNA-binding transcription factor activity, RNA polymerase II-specific"/>
    <property type="evidence" value="ECO:0007669"/>
    <property type="project" value="TreeGrafter"/>
</dbReference>
<dbReference type="SUPFAM" id="SSF46785">
    <property type="entry name" value="Winged helix' DNA-binding domain"/>
    <property type="match status" value="1"/>
</dbReference>
<dbReference type="CDD" id="cd00059">
    <property type="entry name" value="FH_FOX"/>
    <property type="match status" value="1"/>
</dbReference>
<dbReference type="Pfam" id="PF00250">
    <property type="entry name" value="Forkhead"/>
    <property type="match status" value="1"/>
</dbReference>
<dbReference type="InterPro" id="IPR030456">
    <property type="entry name" value="TF_fork_head_CS_2"/>
</dbReference>
<keyword evidence="3 6" id="KW-0238">DNA-binding</keyword>
<dbReference type="PRINTS" id="PR00053">
    <property type="entry name" value="FORKHEAD"/>
</dbReference>
<feature type="region of interest" description="Disordered" evidence="7">
    <location>
        <begin position="1087"/>
        <end position="1122"/>
    </location>
</feature>
<dbReference type="Pfam" id="PF00498">
    <property type="entry name" value="FHA"/>
    <property type="match status" value="1"/>
</dbReference>
<dbReference type="InterPro" id="IPR036390">
    <property type="entry name" value="WH_DNA-bd_sf"/>
</dbReference>
<dbReference type="SUPFAM" id="SSF49879">
    <property type="entry name" value="SMAD/FHA domain"/>
    <property type="match status" value="1"/>
</dbReference>
<feature type="DNA-binding region" description="Fork-head" evidence="6">
    <location>
        <begin position="964"/>
        <end position="1059"/>
    </location>
</feature>
<feature type="compositionally biased region" description="Low complexity" evidence="7">
    <location>
        <begin position="1223"/>
        <end position="1244"/>
    </location>
</feature>
<dbReference type="SMART" id="SM00339">
    <property type="entry name" value="FH"/>
    <property type="match status" value="1"/>
</dbReference>
<feature type="compositionally biased region" description="Low complexity" evidence="7">
    <location>
        <begin position="1251"/>
        <end position="1298"/>
    </location>
</feature>
<comment type="subcellular location">
    <subcellularLocation>
        <location evidence="1 6">Nucleus</location>
    </subcellularLocation>
</comment>
<evidence type="ECO:0000313" key="10">
    <source>
        <dbReference type="EMBL" id="CDR40650.1"/>
    </source>
</evidence>
<feature type="compositionally biased region" description="Low complexity" evidence="7">
    <location>
        <begin position="579"/>
        <end position="594"/>
    </location>
</feature>
<dbReference type="Gene3D" id="2.60.200.20">
    <property type="match status" value="1"/>
</dbReference>
<keyword evidence="4" id="KW-0804">Transcription</keyword>
<feature type="compositionally biased region" description="Low complexity" evidence="7">
    <location>
        <begin position="539"/>
        <end position="560"/>
    </location>
</feature>
<feature type="compositionally biased region" description="Basic and acidic residues" evidence="7">
    <location>
        <begin position="128"/>
        <end position="140"/>
    </location>
</feature>